<dbReference type="InterPro" id="IPR011008">
    <property type="entry name" value="Dimeric_a/b-barrel"/>
</dbReference>
<keyword evidence="2" id="KW-0503">Monooxygenase</keyword>
<sequence length="101" mass="11744">MTSKVLTVVAQLTAKPGQEEELGRRLRNMIPPTLAEKGCINYDFHRSNDDPAIWMFYENWESKEDLESHIKSKHFLAFQAAKDEVLAKDMLVQYFTPVKKE</sequence>
<dbReference type="InterPro" id="IPR007138">
    <property type="entry name" value="ABM_dom"/>
</dbReference>
<dbReference type="SUPFAM" id="SSF54909">
    <property type="entry name" value="Dimeric alpha+beta barrel"/>
    <property type="match status" value="1"/>
</dbReference>
<dbReference type="EMBL" id="FNDG01000007">
    <property type="protein sequence ID" value="SDH78014.1"/>
    <property type="molecule type" value="Genomic_DNA"/>
</dbReference>
<dbReference type="RefSeq" id="WP_084304875.1">
    <property type="nucleotide sequence ID" value="NZ_FNDG01000007.1"/>
</dbReference>
<keyword evidence="2" id="KW-0560">Oxidoreductase</keyword>
<evidence type="ECO:0000313" key="3">
    <source>
        <dbReference type="Proteomes" id="UP000198606"/>
    </source>
</evidence>
<dbReference type="Proteomes" id="UP000198606">
    <property type="component" value="Unassembled WGS sequence"/>
</dbReference>
<dbReference type="Pfam" id="PF03992">
    <property type="entry name" value="ABM"/>
    <property type="match status" value="1"/>
</dbReference>
<dbReference type="PANTHER" id="PTHR33336">
    <property type="entry name" value="QUINOL MONOOXYGENASE YGIN-RELATED"/>
    <property type="match status" value="1"/>
</dbReference>
<protein>
    <submittedName>
        <fullName evidence="2">Quinol monooxygenase YgiN</fullName>
    </submittedName>
</protein>
<dbReference type="PROSITE" id="PS51725">
    <property type="entry name" value="ABM"/>
    <property type="match status" value="1"/>
</dbReference>
<evidence type="ECO:0000259" key="1">
    <source>
        <dbReference type="PROSITE" id="PS51725"/>
    </source>
</evidence>
<evidence type="ECO:0000313" key="2">
    <source>
        <dbReference type="EMBL" id="SDH78014.1"/>
    </source>
</evidence>
<feature type="domain" description="ABM" evidence="1">
    <location>
        <begin position="6"/>
        <end position="95"/>
    </location>
</feature>
<dbReference type="Gene3D" id="3.30.70.100">
    <property type="match status" value="1"/>
</dbReference>
<proteinExistence type="predicted"/>
<dbReference type="InterPro" id="IPR050744">
    <property type="entry name" value="AI-2_Isomerase_LsrG"/>
</dbReference>
<gene>
    <name evidence="2" type="ORF">SAMN05216588_107163</name>
</gene>
<accession>A0A1G8F787</accession>
<name>A0A1G8F787_9GAMM</name>
<reference evidence="2 3" key="1">
    <citation type="submission" date="2016-10" db="EMBL/GenBank/DDBJ databases">
        <authorList>
            <person name="de Groot N.N."/>
        </authorList>
    </citation>
    <scope>NUCLEOTIDE SEQUENCE [LARGE SCALE GENOMIC DNA]</scope>
    <source>
        <strain evidence="2 3">LMG 18387</strain>
    </source>
</reference>
<dbReference type="AlphaFoldDB" id="A0A1G8F787"/>
<dbReference type="GO" id="GO:0004497">
    <property type="term" value="F:monooxygenase activity"/>
    <property type="evidence" value="ECO:0007669"/>
    <property type="project" value="UniProtKB-KW"/>
</dbReference>
<dbReference type="STRING" id="29435.SAMN05216588_107163"/>
<organism evidence="2 3">
    <name type="scientific">Phytopseudomonas flavescens</name>
    <dbReference type="NCBI Taxonomy" id="29435"/>
    <lineage>
        <taxon>Bacteria</taxon>
        <taxon>Pseudomonadati</taxon>
        <taxon>Pseudomonadota</taxon>
        <taxon>Gammaproteobacteria</taxon>
        <taxon>Pseudomonadales</taxon>
        <taxon>Pseudomonadaceae</taxon>
        <taxon>Phytopseudomonas</taxon>
    </lineage>
</organism>
<dbReference type="PANTHER" id="PTHR33336:SF3">
    <property type="entry name" value="ABM DOMAIN-CONTAINING PROTEIN"/>
    <property type="match status" value="1"/>
</dbReference>